<dbReference type="EMBL" id="UZAM01007108">
    <property type="protein sequence ID" value="VDO96730.1"/>
    <property type="molecule type" value="Genomic_DNA"/>
</dbReference>
<protein>
    <recommendedName>
        <fullName evidence="3">NADH dehydrogenase [ubiquinone] 1 beta subcomplex subunit 10</fullName>
    </recommendedName>
</protein>
<keyword evidence="8" id="KW-0496">Mitochondrion</keyword>
<comment type="similarity">
    <text evidence="2">Belongs to the complex I NDUFB10 subunit family.</text>
</comment>
<reference evidence="11 12" key="2">
    <citation type="submission" date="2018-11" db="EMBL/GenBank/DDBJ databases">
        <authorList>
            <consortium name="Pathogen Informatics"/>
        </authorList>
    </citation>
    <scope>NUCLEOTIDE SEQUENCE [LARGE SCALE GENOMIC DNA]</scope>
</reference>
<reference evidence="13" key="1">
    <citation type="submission" date="2016-06" db="UniProtKB">
        <authorList>
            <consortium name="WormBaseParasite"/>
        </authorList>
    </citation>
    <scope>IDENTIFICATION</scope>
</reference>
<dbReference type="Proteomes" id="UP000270296">
    <property type="component" value="Unassembled WGS sequence"/>
</dbReference>
<evidence type="ECO:0000256" key="2">
    <source>
        <dbReference type="ARBA" id="ARBA00008317"/>
    </source>
</evidence>
<keyword evidence="4" id="KW-0813">Transport</keyword>
<accession>A0A183IEW3</accession>
<comment type="subcellular location">
    <subcellularLocation>
        <location evidence="1">Mitochondrion inner membrane</location>
        <topology evidence="1">Peripheral membrane protein</topology>
        <orientation evidence="1">Matrix side</orientation>
    </subcellularLocation>
</comment>
<evidence type="ECO:0000256" key="5">
    <source>
        <dbReference type="ARBA" id="ARBA00022660"/>
    </source>
</evidence>
<proteinExistence type="inferred from homology"/>
<evidence type="ECO:0000256" key="9">
    <source>
        <dbReference type="ARBA" id="ARBA00023136"/>
    </source>
</evidence>
<gene>
    <name evidence="11" type="ORF">SBAD_LOCUS2157</name>
</gene>
<evidence type="ECO:0000256" key="10">
    <source>
        <dbReference type="SAM" id="MobiDB-lite"/>
    </source>
</evidence>
<evidence type="ECO:0000256" key="1">
    <source>
        <dbReference type="ARBA" id="ARBA00004443"/>
    </source>
</evidence>
<organism evidence="13">
    <name type="scientific">Soboliphyme baturini</name>
    <dbReference type="NCBI Taxonomy" id="241478"/>
    <lineage>
        <taxon>Eukaryota</taxon>
        <taxon>Metazoa</taxon>
        <taxon>Ecdysozoa</taxon>
        <taxon>Nematoda</taxon>
        <taxon>Enoplea</taxon>
        <taxon>Dorylaimia</taxon>
        <taxon>Dioctophymatida</taxon>
        <taxon>Dioctophymatoidea</taxon>
        <taxon>Soboliphymatidae</taxon>
        <taxon>Soboliphyme</taxon>
    </lineage>
</organism>
<feature type="region of interest" description="Disordered" evidence="10">
    <location>
        <begin position="246"/>
        <end position="272"/>
    </location>
</feature>
<evidence type="ECO:0000313" key="12">
    <source>
        <dbReference type="Proteomes" id="UP000270296"/>
    </source>
</evidence>
<keyword evidence="7" id="KW-0249">Electron transport</keyword>
<evidence type="ECO:0000256" key="8">
    <source>
        <dbReference type="ARBA" id="ARBA00023128"/>
    </source>
</evidence>
<dbReference type="PANTHER" id="PTHR13094">
    <property type="entry name" value="NADH-UBIQUINONE OXIDOREDUCTASE PDSW SUBUNIT"/>
    <property type="match status" value="1"/>
</dbReference>
<dbReference type="AlphaFoldDB" id="A0A183IEW3"/>
<dbReference type="WBParaSite" id="SBAD_0000226001-mRNA-1">
    <property type="protein sequence ID" value="SBAD_0000226001-mRNA-1"/>
    <property type="gene ID" value="SBAD_0000226001"/>
</dbReference>
<evidence type="ECO:0000256" key="3">
    <source>
        <dbReference type="ARBA" id="ARBA00014109"/>
    </source>
</evidence>
<dbReference type="Pfam" id="PF10249">
    <property type="entry name" value="NDUFB10"/>
    <property type="match status" value="1"/>
</dbReference>
<name>A0A183IEW3_9BILA</name>
<dbReference type="GO" id="GO:0005743">
    <property type="term" value="C:mitochondrial inner membrane"/>
    <property type="evidence" value="ECO:0007669"/>
    <property type="project" value="UniProtKB-SubCell"/>
</dbReference>
<keyword evidence="5" id="KW-0679">Respiratory chain</keyword>
<dbReference type="PANTHER" id="PTHR13094:SF1">
    <property type="entry name" value="NADH DEHYDROGENASE [UBIQUINONE] 1 BETA SUBCOMPLEX SUBUNIT 10"/>
    <property type="match status" value="1"/>
</dbReference>
<sequence>MDTETKPTKSQADILREKYRQEDREAWQAYWTVMDLETRGRPFYRMKYIVWRCFDVPATWFREKIVEPLHDKYRKPFYHYRFRRAPSIDECSVNDKVCYHEAQWQFRLDKLVDAYILDILRFRLQNCRDFNKSDFTKCVKCLDDFEEADLNYYIKYGEMGYQGDALMAYMKQKHRMVWERRHPEIMKAREEEYQEHKRELAEGKYDHSFWRPSQLWHFKEYFVSVFAPHNFDPLLRGKTKPVSLNPEYYKEQKEAEERGEKVDLGSPLASWP</sequence>
<dbReference type="InterPro" id="IPR039993">
    <property type="entry name" value="NDUFB10"/>
</dbReference>
<keyword evidence="9" id="KW-0472">Membrane</keyword>
<dbReference type="GO" id="GO:0045271">
    <property type="term" value="C:respiratory chain complex I"/>
    <property type="evidence" value="ECO:0007669"/>
    <property type="project" value="UniProtKB-ARBA"/>
</dbReference>
<evidence type="ECO:0000313" key="11">
    <source>
        <dbReference type="EMBL" id="VDO96730.1"/>
    </source>
</evidence>
<evidence type="ECO:0000313" key="13">
    <source>
        <dbReference type="WBParaSite" id="SBAD_0000226001-mRNA-1"/>
    </source>
</evidence>
<dbReference type="InterPro" id="IPR019377">
    <property type="entry name" value="NADH_UbQ_OxRdtase_su10"/>
</dbReference>
<feature type="compositionally biased region" description="Basic and acidic residues" evidence="10">
    <location>
        <begin position="248"/>
        <end position="263"/>
    </location>
</feature>
<dbReference type="OrthoDB" id="6017729at2759"/>
<keyword evidence="12" id="KW-1185">Reference proteome</keyword>
<evidence type="ECO:0000256" key="4">
    <source>
        <dbReference type="ARBA" id="ARBA00022448"/>
    </source>
</evidence>
<evidence type="ECO:0000256" key="6">
    <source>
        <dbReference type="ARBA" id="ARBA00022792"/>
    </source>
</evidence>
<keyword evidence="6" id="KW-0999">Mitochondrion inner membrane</keyword>
<evidence type="ECO:0000256" key="7">
    <source>
        <dbReference type="ARBA" id="ARBA00022982"/>
    </source>
</evidence>